<dbReference type="PROSITE" id="PS50280">
    <property type="entry name" value="SET"/>
    <property type="match status" value="1"/>
</dbReference>
<dbReference type="SUPFAM" id="SSF82199">
    <property type="entry name" value="SET domain"/>
    <property type="match status" value="1"/>
</dbReference>
<dbReference type="PANTHER" id="PTHR47332:SF4">
    <property type="entry name" value="SET DOMAIN-CONTAINING PROTEIN 5"/>
    <property type="match status" value="1"/>
</dbReference>
<dbReference type="SMART" id="SM00317">
    <property type="entry name" value="SET"/>
    <property type="match status" value="1"/>
</dbReference>
<comment type="caution">
    <text evidence="3">The sequence shown here is derived from an EMBL/GenBank/DDBJ whole genome shotgun (WGS) entry which is preliminary data.</text>
</comment>
<dbReference type="EMBL" id="BRYA01000179">
    <property type="protein sequence ID" value="GMI42708.1"/>
    <property type="molecule type" value="Genomic_DNA"/>
</dbReference>
<evidence type="ECO:0000313" key="3">
    <source>
        <dbReference type="EMBL" id="GMI42708.1"/>
    </source>
</evidence>
<dbReference type="CDD" id="cd20071">
    <property type="entry name" value="SET_SMYD"/>
    <property type="match status" value="1"/>
</dbReference>
<organism evidence="3 4">
    <name type="scientific">Triparma columacea</name>
    <dbReference type="NCBI Taxonomy" id="722753"/>
    <lineage>
        <taxon>Eukaryota</taxon>
        <taxon>Sar</taxon>
        <taxon>Stramenopiles</taxon>
        <taxon>Ochrophyta</taxon>
        <taxon>Bolidophyceae</taxon>
        <taxon>Parmales</taxon>
        <taxon>Triparmaceae</taxon>
        <taxon>Triparma</taxon>
    </lineage>
</organism>
<evidence type="ECO:0000259" key="2">
    <source>
        <dbReference type="PROSITE" id="PS50280"/>
    </source>
</evidence>
<evidence type="ECO:0000256" key="1">
    <source>
        <dbReference type="SAM" id="MobiDB-lite"/>
    </source>
</evidence>
<name>A0A9W7GC07_9STRA</name>
<feature type="domain" description="SET" evidence="2">
    <location>
        <begin position="39"/>
        <end position="192"/>
    </location>
</feature>
<dbReference type="Pfam" id="PF00856">
    <property type="entry name" value="SET"/>
    <property type="match status" value="1"/>
</dbReference>
<feature type="region of interest" description="Disordered" evidence="1">
    <location>
        <begin position="1"/>
        <end position="33"/>
    </location>
</feature>
<dbReference type="OrthoDB" id="265717at2759"/>
<dbReference type="Gene3D" id="2.170.270.10">
    <property type="entry name" value="SET domain"/>
    <property type="match status" value="1"/>
</dbReference>
<dbReference type="InterPro" id="IPR001214">
    <property type="entry name" value="SET_dom"/>
</dbReference>
<evidence type="ECO:0000313" key="4">
    <source>
        <dbReference type="Proteomes" id="UP001165065"/>
    </source>
</evidence>
<dbReference type="Proteomes" id="UP001165065">
    <property type="component" value="Unassembled WGS sequence"/>
</dbReference>
<reference evidence="4" key="1">
    <citation type="journal article" date="2023" name="Commun. Biol.">
        <title>Genome analysis of Parmales, the sister group of diatoms, reveals the evolutionary specialization of diatoms from phago-mixotrophs to photoautotrophs.</title>
        <authorList>
            <person name="Ban H."/>
            <person name="Sato S."/>
            <person name="Yoshikawa S."/>
            <person name="Yamada K."/>
            <person name="Nakamura Y."/>
            <person name="Ichinomiya M."/>
            <person name="Sato N."/>
            <person name="Blanc-Mathieu R."/>
            <person name="Endo H."/>
            <person name="Kuwata A."/>
            <person name="Ogata H."/>
        </authorList>
    </citation>
    <scope>NUCLEOTIDE SEQUENCE [LARGE SCALE GENOMIC DNA]</scope>
</reference>
<protein>
    <recommendedName>
        <fullName evidence="2">SET domain-containing protein</fullName>
    </recommendedName>
</protein>
<keyword evidence="4" id="KW-1185">Reference proteome</keyword>
<dbReference type="InterPro" id="IPR046341">
    <property type="entry name" value="SET_dom_sf"/>
</dbReference>
<dbReference type="InterPro" id="IPR053185">
    <property type="entry name" value="SET_domain_protein"/>
</dbReference>
<dbReference type="PANTHER" id="PTHR47332">
    <property type="entry name" value="SET DOMAIN-CONTAINING PROTEIN 5"/>
    <property type="match status" value="1"/>
</dbReference>
<gene>
    <name evidence="3" type="ORF">TrCOL_g6313</name>
</gene>
<sequence length="235" mass="25861">MSGWELFGDTSSDEGGESHPPVSIPVSTPLPDQRLPSTPVFTCRVSNEISGGLGLHAKTLILQGTEIHREKALIRCPNGHAAASEGDAIALHVDFIAKEFEKLPADGKELFMSLCNTVLTTAANSTYGIFQSNAVRLSGRDHLDGAVFPTFCRCNHSCRPNIRHQWRPDLQELLLYAVVDIQAGEEMYTTYNGGAWGQSSEASTKDRREYLMKHFGFHCMCRLCTESDALVDKCV</sequence>
<dbReference type="AlphaFoldDB" id="A0A9W7GC07"/>
<proteinExistence type="predicted"/>
<accession>A0A9W7GC07</accession>